<proteinExistence type="predicted"/>
<dbReference type="Proteomes" id="UP000000763">
    <property type="component" value="Chromosome 2"/>
</dbReference>
<gene>
    <name evidence="1" type="primary">P0576F08.14</name>
</gene>
<protein>
    <submittedName>
        <fullName evidence="1">Uncharacterized protein</fullName>
    </submittedName>
</protein>
<accession>Q6Z6Z1</accession>
<sequence length="94" mass="9923">MCRGRQRFQGLETLPLAARRGAERSGQPVSGGITRINCSAPVTRHIGWGRLRPAACPTSSMGHGGRLLVAVNRQEGATAVMAGTAADGAERWKI</sequence>
<evidence type="ECO:0000313" key="1">
    <source>
        <dbReference type="EMBL" id="BAD07980.1"/>
    </source>
</evidence>
<reference evidence="2" key="1">
    <citation type="journal article" date="2005" name="Nature">
        <title>The map-based sequence of the rice genome.</title>
        <authorList>
            <consortium name="International rice genome sequencing project (IRGSP)"/>
            <person name="Matsumoto T."/>
            <person name="Wu J."/>
            <person name="Kanamori H."/>
            <person name="Katayose Y."/>
            <person name="Fujisawa M."/>
            <person name="Namiki N."/>
            <person name="Mizuno H."/>
            <person name="Yamamoto K."/>
            <person name="Antonio B.A."/>
            <person name="Baba T."/>
            <person name="Sakata K."/>
            <person name="Nagamura Y."/>
            <person name="Aoki H."/>
            <person name="Arikawa K."/>
            <person name="Arita K."/>
            <person name="Bito T."/>
            <person name="Chiden Y."/>
            <person name="Fujitsuka N."/>
            <person name="Fukunaka R."/>
            <person name="Hamada M."/>
            <person name="Harada C."/>
            <person name="Hayashi A."/>
            <person name="Hijishita S."/>
            <person name="Honda M."/>
            <person name="Hosokawa S."/>
            <person name="Ichikawa Y."/>
            <person name="Idonuma A."/>
            <person name="Iijima M."/>
            <person name="Ikeda M."/>
            <person name="Ikeno M."/>
            <person name="Ito K."/>
            <person name="Ito S."/>
            <person name="Ito T."/>
            <person name="Ito Y."/>
            <person name="Ito Y."/>
            <person name="Iwabuchi A."/>
            <person name="Kamiya K."/>
            <person name="Karasawa W."/>
            <person name="Kurita K."/>
            <person name="Katagiri S."/>
            <person name="Kikuta A."/>
            <person name="Kobayashi H."/>
            <person name="Kobayashi N."/>
            <person name="Machita K."/>
            <person name="Maehara T."/>
            <person name="Masukawa M."/>
            <person name="Mizubayashi T."/>
            <person name="Mukai Y."/>
            <person name="Nagasaki H."/>
            <person name="Nagata Y."/>
            <person name="Naito S."/>
            <person name="Nakashima M."/>
            <person name="Nakama Y."/>
            <person name="Nakamichi Y."/>
            <person name="Nakamura M."/>
            <person name="Meguro A."/>
            <person name="Negishi M."/>
            <person name="Ohta I."/>
            <person name="Ohta T."/>
            <person name="Okamoto M."/>
            <person name="Ono N."/>
            <person name="Saji S."/>
            <person name="Sakaguchi M."/>
            <person name="Sakai K."/>
            <person name="Shibata M."/>
            <person name="Shimokawa T."/>
            <person name="Song J."/>
            <person name="Takazaki Y."/>
            <person name="Terasawa K."/>
            <person name="Tsugane M."/>
            <person name="Tsuji K."/>
            <person name="Ueda S."/>
            <person name="Waki K."/>
            <person name="Yamagata H."/>
            <person name="Yamamoto M."/>
            <person name="Yamamoto S."/>
            <person name="Yamane H."/>
            <person name="Yoshiki S."/>
            <person name="Yoshihara R."/>
            <person name="Yukawa K."/>
            <person name="Zhong H."/>
            <person name="Yano M."/>
            <person name="Yuan Q."/>
            <person name="Ouyang S."/>
            <person name="Liu J."/>
            <person name="Jones K.M."/>
            <person name="Gansberger K."/>
            <person name="Moffat K."/>
            <person name="Hill J."/>
            <person name="Bera J."/>
            <person name="Fadrosh D."/>
            <person name="Jin S."/>
            <person name="Johri S."/>
            <person name="Kim M."/>
            <person name="Overton L."/>
            <person name="Reardon M."/>
            <person name="Tsitrin T."/>
            <person name="Vuong H."/>
            <person name="Weaver B."/>
            <person name="Ciecko A."/>
            <person name="Tallon L."/>
            <person name="Jackson J."/>
            <person name="Pai G."/>
            <person name="Aken S.V."/>
            <person name="Utterback T."/>
            <person name="Reidmuller S."/>
            <person name="Feldblyum T."/>
            <person name="Hsiao J."/>
            <person name="Zismann V."/>
            <person name="Iobst S."/>
            <person name="de Vazeille A.R."/>
            <person name="Buell C.R."/>
            <person name="Ying K."/>
            <person name="Li Y."/>
            <person name="Lu T."/>
            <person name="Huang Y."/>
            <person name="Zhao Q."/>
            <person name="Feng Q."/>
            <person name="Zhang L."/>
            <person name="Zhu J."/>
            <person name="Weng Q."/>
            <person name="Mu J."/>
            <person name="Lu Y."/>
            <person name="Fan D."/>
            <person name="Liu Y."/>
            <person name="Guan J."/>
            <person name="Zhang Y."/>
            <person name="Yu S."/>
            <person name="Liu X."/>
            <person name="Zhang Y."/>
            <person name="Hong G."/>
            <person name="Han B."/>
            <person name="Choisne N."/>
            <person name="Demange N."/>
            <person name="Orjeda G."/>
            <person name="Samain S."/>
            <person name="Cattolico L."/>
            <person name="Pelletier E."/>
            <person name="Couloux A."/>
            <person name="Segurens B."/>
            <person name="Wincker P."/>
            <person name="D'Hont A."/>
            <person name="Scarpelli C."/>
            <person name="Weissenbach J."/>
            <person name="Salanoubat M."/>
            <person name="Quetier F."/>
            <person name="Yu Y."/>
            <person name="Kim H.R."/>
            <person name="Rambo T."/>
            <person name="Currie J."/>
            <person name="Collura K."/>
            <person name="Luo M."/>
            <person name="Yang T."/>
            <person name="Ammiraju J.S.S."/>
            <person name="Engler F."/>
            <person name="Soderlund C."/>
            <person name="Wing R.A."/>
            <person name="Palmer L.E."/>
            <person name="de la Bastide M."/>
            <person name="Spiegel L."/>
            <person name="Nascimento L."/>
            <person name="Zutavern T."/>
            <person name="O'Shaughnessy A."/>
            <person name="Dike S."/>
            <person name="Dedhia N."/>
            <person name="Preston R."/>
            <person name="Balija V."/>
            <person name="McCombie W.R."/>
            <person name="Chow T."/>
            <person name="Chen H."/>
            <person name="Chung M."/>
            <person name="Chen C."/>
            <person name="Shaw J."/>
            <person name="Wu H."/>
            <person name="Hsiao K."/>
            <person name="Chao Y."/>
            <person name="Chu M."/>
            <person name="Cheng C."/>
            <person name="Hour A."/>
            <person name="Lee P."/>
            <person name="Lin S."/>
            <person name="Lin Y."/>
            <person name="Liou J."/>
            <person name="Liu S."/>
            <person name="Hsing Y."/>
            <person name="Raghuvanshi S."/>
            <person name="Mohanty A."/>
            <person name="Bharti A.K."/>
            <person name="Gaur A."/>
            <person name="Gupta V."/>
            <person name="Kumar D."/>
            <person name="Ravi V."/>
            <person name="Vij S."/>
            <person name="Kapur A."/>
            <person name="Khurana P."/>
            <person name="Khurana P."/>
            <person name="Khurana J.P."/>
            <person name="Tyagi A.K."/>
            <person name="Gaikwad K."/>
            <person name="Singh A."/>
            <person name="Dalal V."/>
            <person name="Srivastava S."/>
            <person name="Dixit A."/>
            <person name="Pal A.K."/>
            <person name="Ghazi I.A."/>
            <person name="Yadav M."/>
            <person name="Pandit A."/>
            <person name="Bhargava A."/>
            <person name="Sureshbabu K."/>
            <person name="Batra K."/>
            <person name="Sharma T.R."/>
            <person name="Mohapatra T."/>
            <person name="Singh N.K."/>
            <person name="Messing J."/>
            <person name="Nelson A.B."/>
            <person name="Fuks G."/>
            <person name="Kavchok S."/>
            <person name="Keizer G."/>
            <person name="Linton E."/>
            <person name="Llaca V."/>
            <person name="Song R."/>
            <person name="Tanyolac B."/>
            <person name="Young S."/>
            <person name="Ho-Il K."/>
            <person name="Hahn J.H."/>
            <person name="Sangsakoo G."/>
            <person name="Vanavichit A."/>
            <person name="de Mattos Luiz.A.T."/>
            <person name="Zimmer P.D."/>
            <person name="Malone G."/>
            <person name="Dellagostin O."/>
            <person name="de Oliveira A.C."/>
            <person name="Bevan M."/>
            <person name="Bancroft I."/>
            <person name="Minx P."/>
            <person name="Cordum H."/>
            <person name="Wilson R."/>
            <person name="Cheng Z."/>
            <person name="Jin W."/>
            <person name="Jiang J."/>
            <person name="Leong S.A."/>
            <person name="Iwama H."/>
            <person name="Gojobori T."/>
            <person name="Itoh T."/>
            <person name="Niimura Y."/>
            <person name="Fujii Y."/>
            <person name="Habara T."/>
            <person name="Sakai H."/>
            <person name="Sato Y."/>
            <person name="Wilson G."/>
            <person name="Kumar K."/>
            <person name="McCouch S."/>
            <person name="Juretic N."/>
            <person name="Hoen D."/>
            <person name="Wright S."/>
            <person name="Bruskiewich R."/>
            <person name="Bureau T."/>
            <person name="Miyao A."/>
            <person name="Hirochika H."/>
            <person name="Nishikawa T."/>
            <person name="Kadowaki K."/>
            <person name="Sugiura M."/>
            <person name="Burr B."/>
            <person name="Sasaki T."/>
        </authorList>
    </citation>
    <scope>NUCLEOTIDE SEQUENCE [LARGE SCALE GENOMIC DNA]</scope>
    <source>
        <strain evidence="2">cv. Nipponbare</strain>
    </source>
</reference>
<evidence type="ECO:0000313" key="2">
    <source>
        <dbReference type="Proteomes" id="UP000000763"/>
    </source>
</evidence>
<dbReference type="EMBL" id="AP004886">
    <property type="protein sequence ID" value="BAD07980.1"/>
    <property type="molecule type" value="Genomic_DNA"/>
</dbReference>
<reference evidence="2" key="2">
    <citation type="journal article" date="2008" name="Nucleic Acids Res.">
        <title>The rice annotation project database (RAP-DB): 2008 update.</title>
        <authorList>
            <consortium name="The rice annotation project (RAP)"/>
        </authorList>
    </citation>
    <scope>GENOME REANNOTATION</scope>
    <source>
        <strain evidence="2">cv. Nipponbare</strain>
    </source>
</reference>
<dbReference type="AlphaFoldDB" id="Q6Z6Z1"/>
<organism evidence="1 2">
    <name type="scientific">Oryza sativa subsp. japonica</name>
    <name type="common">Rice</name>
    <dbReference type="NCBI Taxonomy" id="39947"/>
    <lineage>
        <taxon>Eukaryota</taxon>
        <taxon>Viridiplantae</taxon>
        <taxon>Streptophyta</taxon>
        <taxon>Embryophyta</taxon>
        <taxon>Tracheophyta</taxon>
        <taxon>Spermatophyta</taxon>
        <taxon>Magnoliopsida</taxon>
        <taxon>Liliopsida</taxon>
        <taxon>Poales</taxon>
        <taxon>Poaceae</taxon>
        <taxon>BOP clade</taxon>
        <taxon>Oryzoideae</taxon>
        <taxon>Oryzeae</taxon>
        <taxon>Oryzinae</taxon>
        <taxon>Oryza</taxon>
        <taxon>Oryza sativa</taxon>
    </lineage>
</organism>
<name>Q6Z6Z1_ORYSJ</name>